<dbReference type="STRING" id="1150368.SAMN02927921_00136"/>
<protein>
    <recommendedName>
        <fullName evidence="4">LexA-binding, inner membrane-associated hydrolase</fullName>
    </recommendedName>
</protein>
<evidence type="ECO:0000256" key="1">
    <source>
        <dbReference type="SAM" id="Phobius"/>
    </source>
</evidence>
<keyword evidence="1" id="KW-0812">Transmembrane</keyword>
<keyword evidence="1" id="KW-1133">Transmembrane helix</keyword>
<dbReference type="EMBL" id="FPJE01000001">
    <property type="protein sequence ID" value="SFW12635.1"/>
    <property type="molecule type" value="Genomic_DNA"/>
</dbReference>
<dbReference type="AlphaFoldDB" id="A0A1K1LP50"/>
<evidence type="ECO:0000313" key="2">
    <source>
        <dbReference type="EMBL" id="SFW12635.1"/>
    </source>
</evidence>
<proteinExistence type="predicted"/>
<dbReference type="InterPro" id="IPR046125">
    <property type="entry name" value="DUF6122"/>
</dbReference>
<keyword evidence="1" id="KW-0472">Membrane</keyword>
<reference evidence="2 3" key="1">
    <citation type="submission" date="2016-11" db="EMBL/GenBank/DDBJ databases">
        <authorList>
            <person name="Jaros S."/>
            <person name="Januszkiewicz K."/>
            <person name="Wedrychowicz H."/>
        </authorList>
    </citation>
    <scope>NUCLEOTIDE SEQUENCE [LARGE SCALE GENOMIC DNA]</scope>
    <source>
        <strain evidence="2 3">CGMCC 1.12145</strain>
    </source>
</reference>
<keyword evidence="3" id="KW-1185">Reference proteome</keyword>
<evidence type="ECO:0000313" key="3">
    <source>
        <dbReference type="Proteomes" id="UP000182248"/>
    </source>
</evidence>
<feature type="transmembrane region" description="Helical" evidence="1">
    <location>
        <begin position="30"/>
        <end position="51"/>
    </location>
</feature>
<feature type="transmembrane region" description="Helical" evidence="1">
    <location>
        <begin position="57"/>
        <end position="78"/>
    </location>
</feature>
<sequence length="104" mass="12057">MLRFCIHYGIHFILPVLIAYRFYRPRFLRVSLILLSGILIDLDHLPAIPVFDPDRCSIGFHLLHSYPAIVLYILLFLWKPTRIAGLALLIHILADVTDCLMMNL</sequence>
<feature type="transmembrane region" description="Helical" evidence="1">
    <location>
        <begin position="6"/>
        <end position="23"/>
    </location>
</feature>
<organism evidence="2 3">
    <name type="scientific">Sinomicrobium oceani</name>
    <dbReference type="NCBI Taxonomy" id="1150368"/>
    <lineage>
        <taxon>Bacteria</taxon>
        <taxon>Pseudomonadati</taxon>
        <taxon>Bacteroidota</taxon>
        <taxon>Flavobacteriia</taxon>
        <taxon>Flavobacteriales</taxon>
        <taxon>Flavobacteriaceae</taxon>
        <taxon>Sinomicrobium</taxon>
    </lineage>
</organism>
<evidence type="ECO:0008006" key="4">
    <source>
        <dbReference type="Google" id="ProtNLM"/>
    </source>
</evidence>
<dbReference type="Pfam" id="PF19617">
    <property type="entry name" value="DUF6122"/>
    <property type="match status" value="1"/>
</dbReference>
<dbReference type="Proteomes" id="UP000182248">
    <property type="component" value="Unassembled WGS sequence"/>
</dbReference>
<dbReference type="OrthoDB" id="289051at2"/>
<accession>A0A1K1LP50</accession>
<dbReference type="RefSeq" id="WP_072315374.1">
    <property type="nucleotide sequence ID" value="NZ_FPJE01000001.1"/>
</dbReference>
<gene>
    <name evidence="2" type="ORF">SAMN02927921_00136</name>
</gene>
<name>A0A1K1LP50_9FLAO</name>